<evidence type="ECO:0000256" key="1">
    <source>
        <dbReference type="SAM" id="MobiDB-lite"/>
    </source>
</evidence>
<dbReference type="Proteomes" id="UP001172101">
    <property type="component" value="Unassembled WGS sequence"/>
</dbReference>
<dbReference type="AlphaFoldDB" id="A0AA40DLR6"/>
<accession>A0AA40DLR6</accession>
<reference evidence="2" key="1">
    <citation type="submission" date="2023-06" db="EMBL/GenBank/DDBJ databases">
        <title>Genome-scale phylogeny and comparative genomics of the fungal order Sordariales.</title>
        <authorList>
            <consortium name="Lawrence Berkeley National Laboratory"/>
            <person name="Hensen N."/>
            <person name="Bonometti L."/>
            <person name="Westerberg I."/>
            <person name="Brannstrom I.O."/>
            <person name="Guillou S."/>
            <person name="Cros-Aarteil S."/>
            <person name="Calhoun S."/>
            <person name="Haridas S."/>
            <person name="Kuo A."/>
            <person name="Mondo S."/>
            <person name="Pangilinan J."/>
            <person name="Riley R."/>
            <person name="LaButti K."/>
            <person name="Andreopoulos B."/>
            <person name="Lipzen A."/>
            <person name="Chen C."/>
            <person name="Yanf M."/>
            <person name="Daum C."/>
            <person name="Ng V."/>
            <person name="Clum A."/>
            <person name="Steindorff A."/>
            <person name="Ohm R."/>
            <person name="Martin F."/>
            <person name="Silar P."/>
            <person name="Natvig D."/>
            <person name="Lalanne C."/>
            <person name="Gautier V."/>
            <person name="Ament-velasquez S.L."/>
            <person name="Kruys A."/>
            <person name="Hutchinson M.I."/>
            <person name="Powell A.J."/>
            <person name="Barry K."/>
            <person name="Miller A.N."/>
            <person name="Grigoriev I.V."/>
            <person name="Debuchy R."/>
            <person name="Gladieux P."/>
            <person name="Thoren M.H."/>
            <person name="Johannesson H."/>
        </authorList>
    </citation>
    <scope>NUCLEOTIDE SEQUENCE</scope>
    <source>
        <strain evidence="2">SMH2392-1A</strain>
    </source>
</reference>
<comment type="caution">
    <text evidence="2">The sequence shown here is derived from an EMBL/GenBank/DDBJ whole genome shotgun (WGS) entry which is preliminary data.</text>
</comment>
<feature type="region of interest" description="Disordered" evidence="1">
    <location>
        <begin position="401"/>
        <end position="441"/>
    </location>
</feature>
<dbReference type="EMBL" id="JAUIRO010000007">
    <property type="protein sequence ID" value="KAK0705921.1"/>
    <property type="molecule type" value="Genomic_DNA"/>
</dbReference>
<proteinExistence type="predicted"/>
<feature type="region of interest" description="Disordered" evidence="1">
    <location>
        <begin position="466"/>
        <end position="499"/>
    </location>
</feature>
<dbReference type="RefSeq" id="XP_060291015.1">
    <property type="nucleotide sequence ID" value="XM_060435030.1"/>
</dbReference>
<evidence type="ECO:0000313" key="2">
    <source>
        <dbReference type="EMBL" id="KAK0705921.1"/>
    </source>
</evidence>
<protein>
    <submittedName>
        <fullName evidence="2">Uncharacterized protein</fullName>
    </submittedName>
</protein>
<organism evidence="2 3">
    <name type="scientific">Lasiosphaeria miniovina</name>
    <dbReference type="NCBI Taxonomy" id="1954250"/>
    <lineage>
        <taxon>Eukaryota</taxon>
        <taxon>Fungi</taxon>
        <taxon>Dikarya</taxon>
        <taxon>Ascomycota</taxon>
        <taxon>Pezizomycotina</taxon>
        <taxon>Sordariomycetes</taxon>
        <taxon>Sordariomycetidae</taxon>
        <taxon>Sordariales</taxon>
        <taxon>Lasiosphaeriaceae</taxon>
        <taxon>Lasiosphaeria</taxon>
    </lineage>
</organism>
<feature type="region of interest" description="Disordered" evidence="1">
    <location>
        <begin position="1"/>
        <end position="51"/>
    </location>
</feature>
<feature type="region of interest" description="Disordered" evidence="1">
    <location>
        <begin position="318"/>
        <end position="367"/>
    </location>
</feature>
<feature type="compositionally biased region" description="Basic and acidic residues" evidence="1">
    <location>
        <begin position="36"/>
        <end position="49"/>
    </location>
</feature>
<gene>
    <name evidence="2" type="ORF">B0T26DRAFT_438729</name>
</gene>
<keyword evidence="3" id="KW-1185">Reference proteome</keyword>
<name>A0AA40DLR6_9PEZI</name>
<sequence>MTRETKLQQAASRRSNAGGKRKRSSRSGGGSNGERSSAEARSYDTKDRSTAQSVIKKLVTGIKELIIEDANPTTPAALDERLVTYRHNQSLINDENNLEMRLRENANAIEKPGKGSAWKHKHMLSSYRYLQRMKQEKVEIHPDHATQVQQRRWEGGSQFLNELVDRLYGFRKELAFVVYRAACLKNFGFHNCSQLGTIRREKVLEMILDGLRYIPITICLQSQVILPPAYLSYTQLEYQEVCSFLKLGNFKGLDFTNSELAEVGLEVSLSILIAKRGGLGELQTFEKNGVQFLTDTIANPQVIGLDGQQLTKERGRAASLMPTEGPGPQREPSRNTYEARYGGNSTNQSRIAESHPGSPLLSPPTWRHDANSRALFSAGWPRDPTTGASIDSRECFSSTQSTVTKLSPDSWLAVTAHPNPPDRAGLGGQTQESSKPPINPAQYATPLQLLANMAGRSQSAAQLMHPPAVVSASDPTSPAATEPDTRLPNGSRKTTGPSMWEIGVTRPQVMRLNPLRLEFVGDVSMGITTSNSRPAGAGNFSLPGWTYFPIGCFGLNQGDVVWVGDIRVGTGTGIPVVPSDITNEASAVSSELSRLDQIMPVANHSGNNYIPAPIYRTMDVASTVDGLEQPSSLDQVSPDNLDNFLRFSSLPE</sequence>
<evidence type="ECO:0000313" key="3">
    <source>
        <dbReference type="Proteomes" id="UP001172101"/>
    </source>
</evidence>
<dbReference type="GeneID" id="85318300"/>
<feature type="region of interest" description="Disordered" evidence="1">
    <location>
        <begin position="376"/>
        <end position="395"/>
    </location>
</feature>